<evidence type="ECO:0000313" key="2">
    <source>
        <dbReference type="EMBL" id="KCZ81116.1"/>
    </source>
</evidence>
<dbReference type="EMBL" id="KK365150">
    <property type="protein sequence ID" value="KCZ81116.1"/>
    <property type="molecule type" value="Genomic_DNA"/>
</dbReference>
<reference evidence="2 3" key="2">
    <citation type="submission" date="2014-03" db="EMBL/GenBank/DDBJ databases">
        <title>The Genome Sequence of Anncaliia algerae insect isolate PRA339.</title>
        <authorList>
            <consortium name="The Broad Institute Genome Sequencing Platform"/>
            <consortium name="The Broad Institute Genome Sequencing Center for Infectious Disease"/>
            <person name="Cuomo C."/>
            <person name="Becnel J."/>
            <person name="Sanscrainte N."/>
            <person name="Walker B."/>
            <person name="Young S.K."/>
            <person name="Zeng Q."/>
            <person name="Gargeya S."/>
            <person name="Fitzgerald M."/>
            <person name="Haas B."/>
            <person name="Abouelleil A."/>
            <person name="Alvarado L."/>
            <person name="Arachchi H.M."/>
            <person name="Berlin A.M."/>
            <person name="Chapman S.B."/>
            <person name="Dewar J."/>
            <person name="Goldberg J."/>
            <person name="Griggs A."/>
            <person name="Gujja S."/>
            <person name="Hansen M."/>
            <person name="Howarth C."/>
            <person name="Imamovic A."/>
            <person name="Larimer J."/>
            <person name="McCowan C."/>
            <person name="Murphy C."/>
            <person name="Neiman D."/>
            <person name="Pearson M."/>
            <person name="Priest M."/>
            <person name="Roberts A."/>
            <person name="Saif S."/>
            <person name="Shea T."/>
            <person name="Sisk P."/>
            <person name="Sykes S."/>
            <person name="Wortman J."/>
            <person name="Nusbaum C."/>
            <person name="Birren B."/>
        </authorList>
    </citation>
    <scope>NUCLEOTIDE SEQUENCE [LARGE SCALE GENOMIC DNA]</scope>
    <source>
        <strain evidence="2 3">PRA339</strain>
    </source>
</reference>
<keyword evidence="3" id="KW-1185">Reference proteome</keyword>
<reference evidence="3" key="1">
    <citation type="submission" date="2013-02" db="EMBL/GenBank/DDBJ databases">
        <authorList>
            <consortium name="The Broad Institute Genome Sequencing Platform"/>
            <person name="Cuomo C."/>
            <person name="Becnel J."/>
            <person name="Sanscrainte N."/>
            <person name="Walker B."/>
            <person name="Young S.K."/>
            <person name="Zeng Q."/>
            <person name="Gargeya S."/>
            <person name="Fitzgerald M."/>
            <person name="Haas B."/>
            <person name="Abouelleil A."/>
            <person name="Alvarado L."/>
            <person name="Arachchi H.M."/>
            <person name="Berlin A.M."/>
            <person name="Chapman S.B."/>
            <person name="Dewar J."/>
            <person name="Goldberg J."/>
            <person name="Griggs A."/>
            <person name="Gujja S."/>
            <person name="Hansen M."/>
            <person name="Howarth C."/>
            <person name="Imamovic A."/>
            <person name="Larimer J."/>
            <person name="McCowan C."/>
            <person name="Murphy C."/>
            <person name="Neiman D."/>
            <person name="Pearson M."/>
            <person name="Priest M."/>
            <person name="Roberts A."/>
            <person name="Saif S."/>
            <person name="Shea T."/>
            <person name="Sisk P."/>
            <person name="Sykes S."/>
            <person name="Wortman J."/>
            <person name="Nusbaum C."/>
            <person name="Birren B."/>
        </authorList>
    </citation>
    <scope>NUCLEOTIDE SEQUENCE [LARGE SCALE GENOMIC DNA]</scope>
    <source>
        <strain evidence="3">PRA339</strain>
    </source>
</reference>
<evidence type="ECO:0000256" key="1">
    <source>
        <dbReference type="SAM" id="Phobius"/>
    </source>
</evidence>
<dbReference type="AlphaFoldDB" id="A0A059F2E5"/>
<organism evidence="2 3">
    <name type="scientific">Anncaliia algerae PRA339</name>
    <dbReference type="NCBI Taxonomy" id="1288291"/>
    <lineage>
        <taxon>Eukaryota</taxon>
        <taxon>Fungi</taxon>
        <taxon>Fungi incertae sedis</taxon>
        <taxon>Microsporidia</taxon>
        <taxon>Tubulinosematoidea</taxon>
        <taxon>Tubulinosematidae</taxon>
        <taxon>Anncaliia</taxon>
    </lineage>
</organism>
<sequence length="185" mass="22419">MKKKIITTCVIVFIMIIFSFSIHFKSQKNQRKIKIKHKINNAEEEKNIYKNIINIDDIHVEYFKGCPNYLLKFVQDFETKYNNRINKLKYSAKEILIYGIWTVFKKLLIAYRVKISSKECNRYEKIGIMCTYLNIFFECKCQEDIFKEAVSILDLMNIEDILNFIFYLNYLHIDFEKYIKLYYGN</sequence>
<accession>A0A059F2E5</accession>
<dbReference type="Proteomes" id="UP000030655">
    <property type="component" value="Unassembled WGS sequence"/>
</dbReference>
<dbReference type="VEuPathDB" id="MicrosporidiaDB:H312_01482"/>
<proteinExistence type="predicted"/>
<evidence type="ECO:0000313" key="3">
    <source>
        <dbReference type="Proteomes" id="UP000030655"/>
    </source>
</evidence>
<keyword evidence="1" id="KW-0472">Membrane</keyword>
<feature type="transmembrane region" description="Helical" evidence="1">
    <location>
        <begin position="5"/>
        <end position="24"/>
    </location>
</feature>
<name>A0A059F2E5_9MICR</name>
<keyword evidence="1" id="KW-1133">Transmembrane helix</keyword>
<dbReference type="OrthoDB" id="10348934at2759"/>
<gene>
    <name evidence="2" type="ORF">H312_01482</name>
</gene>
<keyword evidence="1" id="KW-0812">Transmembrane</keyword>
<protein>
    <submittedName>
        <fullName evidence="2">Uncharacterized protein</fullName>
    </submittedName>
</protein>
<dbReference type="HOGENOM" id="CLU_133344_0_0_1"/>